<name>A0A8C5AGP7_GADMO</name>
<reference evidence="3" key="1">
    <citation type="submission" date="2025-08" db="UniProtKB">
        <authorList>
            <consortium name="Ensembl"/>
        </authorList>
    </citation>
    <scope>IDENTIFICATION</scope>
</reference>
<keyword evidence="4" id="KW-1185">Reference proteome</keyword>
<dbReference type="OMA" id="YTDCVKI"/>
<reference evidence="3" key="2">
    <citation type="submission" date="2025-09" db="UniProtKB">
        <authorList>
            <consortium name="Ensembl"/>
        </authorList>
    </citation>
    <scope>IDENTIFICATION</scope>
</reference>
<evidence type="ECO:0000313" key="4">
    <source>
        <dbReference type="Proteomes" id="UP000694546"/>
    </source>
</evidence>
<evidence type="ECO:0000256" key="2">
    <source>
        <dbReference type="SAM" id="MobiDB-lite"/>
    </source>
</evidence>
<feature type="compositionally biased region" description="Pro residues" evidence="2">
    <location>
        <begin position="24"/>
        <end position="36"/>
    </location>
</feature>
<evidence type="ECO:0000256" key="1">
    <source>
        <dbReference type="SAM" id="Coils"/>
    </source>
</evidence>
<sequence>MSPKAKKGKNSITPHLRPVARPRSPTPPESPPPRSLPPETMDVTSIRNELLSALRLDVAAMFKAELREALAETLSSIKTELLAFNTELSSSLSAVRQDVASLKSTVSDVELSLSTCTDDIVALRAKVEHLTQEAAKMEDKCDDLESRSRRQNIRIIGMPEDDPNSASAANVSKLLMEAFSLVKEPLIDRSHRALAPKPAPGNRPRAIVARLHYYNDCNEILRKARELQRITLRNMSISVFPDYTPKTARARAAFTEVRHLLRGIDGVRFGILFPARLRITYAGVQRDFTSPEEAKTFIKTLNK</sequence>
<dbReference type="InterPro" id="IPR004244">
    <property type="entry name" value="Transposase_22"/>
</dbReference>
<dbReference type="AlphaFoldDB" id="A0A8C5AGP7"/>
<dbReference type="Ensembl" id="ENSGMOT00000026210.1">
    <property type="protein sequence ID" value="ENSGMOP00000031373.1"/>
    <property type="gene ID" value="ENSGMOG00000034447.1"/>
</dbReference>
<keyword evidence="1" id="KW-0175">Coiled coil</keyword>
<accession>A0A8C5AGP7</accession>
<proteinExistence type="predicted"/>
<evidence type="ECO:0000313" key="3">
    <source>
        <dbReference type="Ensembl" id="ENSGMOP00000031373.1"/>
    </source>
</evidence>
<feature type="region of interest" description="Disordered" evidence="2">
    <location>
        <begin position="1"/>
        <end position="40"/>
    </location>
</feature>
<dbReference type="PANTHER" id="PTHR11505">
    <property type="entry name" value="L1 TRANSPOSABLE ELEMENT-RELATED"/>
    <property type="match status" value="1"/>
</dbReference>
<dbReference type="Proteomes" id="UP000694546">
    <property type="component" value="Chromosome 20"/>
</dbReference>
<organism evidence="3 4">
    <name type="scientific">Gadus morhua</name>
    <name type="common">Atlantic cod</name>
    <dbReference type="NCBI Taxonomy" id="8049"/>
    <lineage>
        <taxon>Eukaryota</taxon>
        <taxon>Metazoa</taxon>
        <taxon>Chordata</taxon>
        <taxon>Craniata</taxon>
        <taxon>Vertebrata</taxon>
        <taxon>Euteleostomi</taxon>
        <taxon>Actinopterygii</taxon>
        <taxon>Neopterygii</taxon>
        <taxon>Teleostei</taxon>
        <taxon>Neoteleostei</taxon>
        <taxon>Acanthomorphata</taxon>
        <taxon>Zeiogadaria</taxon>
        <taxon>Gadariae</taxon>
        <taxon>Gadiformes</taxon>
        <taxon>Gadoidei</taxon>
        <taxon>Gadidae</taxon>
        <taxon>Gadus</taxon>
    </lineage>
</organism>
<dbReference type="Gene3D" id="3.30.70.1820">
    <property type="entry name" value="L1 transposable element, RRM domain"/>
    <property type="match status" value="1"/>
</dbReference>
<feature type="coiled-coil region" evidence="1">
    <location>
        <begin position="120"/>
        <end position="154"/>
    </location>
</feature>
<dbReference type="GeneTree" id="ENSGT00980000198682"/>
<evidence type="ECO:0008006" key="5">
    <source>
        <dbReference type="Google" id="ProtNLM"/>
    </source>
</evidence>
<dbReference type="Gene3D" id="1.20.5.340">
    <property type="match status" value="1"/>
</dbReference>
<protein>
    <recommendedName>
        <fullName evidence="5">L1 transposable element RRM domain-containing protein</fullName>
    </recommendedName>
</protein>